<dbReference type="OMA" id="RAFSENC"/>
<accession>A0A118JYM0</accession>
<dbReference type="GO" id="GO:0020037">
    <property type="term" value="F:heme binding"/>
    <property type="evidence" value="ECO:0007669"/>
    <property type="project" value="InterPro"/>
</dbReference>
<dbReference type="Gene3D" id="1.10.630.10">
    <property type="entry name" value="Cytochrome P450"/>
    <property type="match status" value="2"/>
</dbReference>
<dbReference type="InterPro" id="IPR002401">
    <property type="entry name" value="Cyt_P450_E_grp-I"/>
</dbReference>
<protein>
    <recommendedName>
        <fullName evidence="12">Cytochrome P450</fullName>
    </recommendedName>
</protein>
<keyword evidence="9" id="KW-0472">Membrane</keyword>
<dbReference type="STRING" id="59895.A0A118JYM0"/>
<proteinExistence type="inferred from homology"/>
<dbReference type="InterPro" id="IPR001128">
    <property type="entry name" value="Cyt_P450"/>
</dbReference>
<dbReference type="Pfam" id="PF00067">
    <property type="entry name" value="p450"/>
    <property type="match status" value="2"/>
</dbReference>
<dbReference type="GO" id="GO:0005506">
    <property type="term" value="F:iron ion binding"/>
    <property type="evidence" value="ECO:0007669"/>
    <property type="project" value="InterPro"/>
</dbReference>
<comment type="similarity">
    <text evidence="8">Belongs to the cytochrome P450 family.</text>
</comment>
<comment type="caution">
    <text evidence="10">The sequence shown here is derived from an EMBL/GenBank/DDBJ whole genome shotgun (WGS) entry which is preliminary data.</text>
</comment>
<keyword evidence="9" id="KW-1133">Transmembrane helix</keyword>
<evidence type="ECO:0000256" key="9">
    <source>
        <dbReference type="SAM" id="Phobius"/>
    </source>
</evidence>
<gene>
    <name evidence="10" type="ORF">Ccrd_023410</name>
</gene>
<dbReference type="GO" id="GO:0004497">
    <property type="term" value="F:monooxygenase activity"/>
    <property type="evidence" value="ECO:0007669"/>
    <property type="project" value="UniProtKB-KW"/>
</dbReference>
<evidence type="ECO:0000313" key="11">
    <source>
        <dbReference type="Proteomes" id="UP000243975"/>
    </source>
</evidence>
<evidence type="ECO:0008006" key="12">
    <source>
        <dbReference type="Google" id="ProtNLM"/>
    </source>
</evidence>
<keyword evidence="11" id="KW-1185">Reference proteome</keyword>
<dbReference type="EMBL" id="LEKV01003801">
    <property type="protein sequence ID" value="KVH98336.1"/>
    <property type="molecule type" value="Genomic_DNA"/>
</dbReference>
<evidence type="ECO:0000256" key="3">
    <source>
        <dbReference type="ARBA" id="ARBA00022723"/>
    </source>
</evidence>
<evidence type="ECO:0000256" key="1">
    <source>
        <dbReference type="ARBA" id="ARBA00001971"/>
    </source>
</evidence>
<dbReference type="GO" id="GO:0016705">
    <property type="term" value="F:oxidoreductase activity, acting on paired donors, with incorporation or reduction of molecular oxygen"/>
    <property type="evidence" value="ECO:0007669"/>
    <property type="project" value="InterPro"/>
</dbReference>
<evidence type="ECO:0000256" key="4">
    <source>
        <dbReference type="ARBA" id="ARBA00023002"/>
    </source>
</evidence>
<dbReference type="InterPro" id="IPR017972">
    <property type="entry name" value="Cyt_P450_CS"/>
</dbReference>
<dbReference type="Proteomes" id="UP000243975">
    <property type="component" value="Unassembled WGS sequence"/>
</dbReference>
<dbReference type="PANTHER" id="PTHR47947">
    <property type="entry name" value="CYTOCHROME P450 82C3-RELATED"/>
    <property type="match status" value="1"/>
</dbReference>
<keyword evidence="9" id="KW-0812">Transmembrane</keyword>
<dbReference type="PANTHER" id="PTHR47947:SF39">
    <property type="entry name" value="CYTOCHROME P450"/>
    <property type="match status" value="1"/>
</dbReference>
<evidence type="ECO:0000256" key="5">
    <source>
        <dbReference type="ARBA" id="ARBA00023004"/>
    </source>
</evidence>
<dbReference type="FunFam" id="1.10.630.10:FF:000026">
    <property type="entry name" value="Cytochrome P450 82C4"/>
    <property type="match status" value="1"/>
</dbReference>
<dbReference type="PRINTS" id="PR00463">
    <property type="entry name" value="EP450I"/>
</dbReference>
<comment type="cofactor">
    <cofactor evidence="1 7">
        <name>heme</name>
        <dbReference type="ChEBI" id="CHEBI:30413"/>
    </cofactor>
</comment>
<dbReference type="AlphaFoldDB" id="A0A118JYM0"/>
<sequence>MEAHVWRTMYQHHLFMDHFPLQENYGLIILEALAITLLLYILSFRFICNKTTTTVPEASGAWPIIGHFNLFGASSSLPHLALASMADRYGPIFTVRLGIRRVLVVSSWEIAKEIFTTHDVIVSNRPKYLAAKVLGHNYASFSFAPYGPYWREIRKIVSMELLSSSRLEKLKFIQVFELENSINNMLELWREKRDANGKALVEMKTWFGDLTMNTVLRMVAGKRYAATDRYDDEDWEEMKRRREVMREWFLHVGRFVVADTLPFLGWLDLGGHEKTMKRVATELDSMLENWLDEHRRKRASDATLPEKDFMDVMMSVVEADVSPDYNAETIIKANCMAQQEIEMHIGKDRQVNESDIKNLVYLQAVVKEALRLYPAALLGGPRAFSENCTVAGYHVPKGTWLLINMWKLHRDPKIWSDPLEFRPERFLTPDHKDVDVKGGDFELIPFGAGRRSCPAIGFGLQMSHMVVATLLHNFDMWTPNGEPVDMTPTAGMTNAKATPFDVVFVPRLVAKTIG</sequence>
<dbReference type="InterPro" id="IPR050651">
    <property type="entry name" value="Plant_Cytochrome_P450_Monoox"/>
</dbReference>
<dbReference type="Gramene" id="KVH98336">
    <property type="protein sequence ID" value="KVH98336"/>
    <property type="gene ID" value="Ccrd_023410"/>
</dbReference>
<keyword evidence="2 7" id="KW-0349">Heme</keyword>
<evidence type="ECO:0000256" key="6">
    <source>
        <dbReference type="ARBA" id="ARBA00023033"/>
    </source>
</evidence>
<keyword evidence="6 8" id="KW-0503">Monooxygenase</keyword>
<dbReference type="InterPro" id="IPR036396">
    <property type="entry name" value="Cyt_P450_sf"/>
</dbReference>
<dbReference type="PRINTS" id="PR00385">
    <property type="entry name" value="P450"/>
</dbReference>
<keyword evidence="4 8" id="KW-0560">Oxidoreductase</keyword>
<organism evidence="10 11">
    <name type="scientific">Cynara cardunculus var. scolymus</name>
    <name type="common">Globe artichoke</name>
    <name type="synonym">Cynara scolymus</name>
    <dbReference type="NCBI Taxonomy" id="59895"/>
    <lineage>
        <taxon>Eukaryota</taxon>
        <taxon>Viridiplantae</taxon>
        <taxon>Streptophyta</taxon>
        <taxon>Embryophyta</taxon>
        <taxon>Tracheophyta</taxon>
        <taxon>Spermatophyta</taxon>
        <taxon>Magnoliopsida</taxon>
        <taxon>eudicotyledons</taxon>
        <taxon>Gunneridae</taxon>
        <taxon>Pentapetalae</taxon>
        <taxon>asterids</taxon>
        <taxon>campanulids</taxon>
        <taxon>Asterales</taxon>
        <taxon>Asteraceae</taxon>
        <taxon>Carduoideae</taxon>
        <taxon>Cardueae</taxon>
        <taxon>Carduinae</taxon>
        <taxon>Cynara</taxon>
    </lineage>
</organism>
<dbReference type="PROSITE" id="PS00086">
    <property type="entry name" value="CYTOCHROME_P450"/>
    <property type="match status" value="1"/>
</dbReference>
<evidence type="ECO:0000256" key="8">
    <source>
        <dbReference type="RuleBase" id="RU000461"/>
    </source>
</evidence>
<keyword evidence="5 7" id="KW-0408">Iron</keyword>
<evidence type="ECO:0000256" key="2">
    <source>
        <dbReference type="ARBA" id="ARBA00022617"/>
    </source>
</evidence>
<name>A0A118JYM0_CYNCS</name>
<reference evidence="10 11" key="1">
    <citation type="journal article" date="2016" name="Sci. Rep.">
        <title>The genome sequence of the outbreeding globe artichoke constructed de novo incorporating a phase-aware low-pass sequencing strategy of F1 progeny.</title>
        <authorList>
            <person name="Scaglione D."/>
            <person name="Reyes-Chin-Wo S."/>
            <person name="Acquadro A."/>
            <person name="Froenicke L."/>
            <person name="Portis E."/>
            <person name="Beitel C."/>
            <person name="Tirone M."/>
            <person name="Mauro R."/>
            <person name="Lo Monaco A."/>
            <person name="Mauromicale G."/>
            <person name="Faccioli P."/>
            <person name="Cattivelli L."/>
            <person name="Rieseberg L."/>
            <person name="Michelmore R."/>
            <person name="Lanteri S."/>
        </authorList>
    </citation>
    <scope>NUCLEOTIDE SEQUENCE [LARGE SCALE GENOMIC DNA]</scope>
    <source>
        <strain evidence="10">2C</strain>
    </source>
</reference>
<dbReference type="SUPFAM" id="SSF48264">
    <property type="entry name" value="Cytochrome P450"/>
    <property type="match status" value="1"/>
</dbReference>
<evidence type="ECO:0000256" key="7">
    <source>
        <dbReference type="PIRSR" id="PIRSR602401-1"/>
    </source>
</evidence>
<keyword evidence="3 7" id="KW-0479">Metal-binding</keyword>
<feature type="transmembrane region" description="Helical" evidence="9">
    <location>
        <begin position="25"/>
        <end position="42"/>
    </location>
</feature>
<feature type="binding site" description="axial binding residue" evidence="7">
    <location>
        <position position="453"/>
    </location>
    <ligand>
        <name>heme</name>
        <dbReference type="ChEBI" id="CHEBI:30413"/>
    </ligand>
    <ligandPart>
        <name>Fe</name>
        <dbReference type="ChEBI" id="CHEBI:18248"/>
    </ligandPart>
</feature>
<evidence type="ECO:0000313" key="10">
    <source>
        <dbReference type="EMBL" id="KVH98336.1"/>
    </source>
</evidence>